<dbReference type="PANTHER" id="PTHR10656:SF69">
    <property type="entry name" value="MAB-21-LIKE HHH_H2TH-LIKE DOMAIN-CONTAINING PROTEIN"/>
    <property type="match status" value="1"/>
</dbReference>
<accession>A0A8B6C2E7</accession>
<feature type="domain" description="Mab-21-like nucleotidyltransferase" evidence="1">
    <location>
        <begin position="130"/>
        <end position="199"/>
    </location>
</feature>
<comment type="caution">
    <text evidence="2">The sequence shown here is derived from an EMBL/GenBank/DDBJ whole genome shotgun (WGS) entry which is preliminary data.</text>
</comment>
<dbReference type="Pfam" id="PF03281">
    <property type="entry name" value="Mab-21"/>
    <property type="match status" value="1"/>
</dbReference>
<proteinExistence type="predicted"/>
<sequence>MMNNVRDYFDSNDNKSIITSGSFGEGLEMRGSDLDIIFAMNYIEVCEDKSVPLNPNKAYFTIEANATQPGYTQLRLGYEHYNKKLNILEICEEIGGKYYCSNFCIKQRFINEFTPIVHGPCTSDKNGFYDIAYCLHCKTWIRQAQQWIKRSNNAWPEFDVKQSIVAHGVLFVPIGVKGSLKEHLEWRISFSVGEKLLIHSFTHTQLLCYVLMKILLKDVIEIDLESKNILCTYFMKTILFWISEELPLTTWHPS</sequence>
<dbReference type="AlphaFoldDB" id="A0A8B6C2E7"/>
<dbReference type="Gene3D" id="1.10.1410.40">
    <property type="match status" value="1"/>
</dbReference>
<keyword evidence="3" id="KW-1185">Reference proteome</keyword>
<evidence type="ECO:0000313" key="2">
    <source>
        <dbReference type="EMBL" id="VDH98975.1"/>
    </source>
</evidence>
<dbReference type="InterPro" id="IPR046903">
    <property type="entry name" value="Mab-21-like_nuc_Trfase"/>
</dbReference>
<dbReference type="PANTHER" id="PTHR10656">
    <property type="entry name" value="CELL FATE DETERMINING PROTEIN MAB21-RELATED"/>
    <property type="match status" value="1"/>
</dbReference>
<organism evidence="2 3">
    <name type="scientific">Mytilus galloprovincialis</name>
    <name type="common">Mediterranean mussel</name>
    <dbReference type="NCBI Taxonomy" id="29158"/>
    <lineage>
        <taxon>Eukaryota</taxon>
        <taxon>Metazoa</taxon>
        <taxon>Spiralia</taxon>
        <taxon>Lophotrochozoa</taxon>
        <taxon>Mollusca</taxon>
        <taxon>Bivalvia</taxon>
        <taxon>Autobranchia</taxon>
        <taxon>Pteriomorphia</taxon>
        <taxon>Mytilida</taxon>
        <taxon>Mytiloidea</taxon>
        <taxon>Mytilidae</taxon>
        <taxon>Mytilinae</taxon>
        <taxon>Mytilus</taxon>
    </lineage>
</organism>
<dbReference type="OrthoDB" id="6151876at2759"/>
<evidence type="ECO:0000259" key="1">
    <source>
        <dbReference type="Pfam" id="PF03281"/>
    </source>
</evidence>
<reference evidence="2" key="1">
    <citation type="submission" date="2018-11" db="EMBL/GenBank/DDBJ databases">
        <authorList>
            <person name="Alioto T."/>
            <person name="Alioto T."/>
        </authorList>
    </citation>
    <scope>NUCLEOTIDE SEQUENCE</scope>
</reference>
<name>A0A8B6C2E7_MYTGA</name>
<dbReference type="Proteomes" id="UP000596742">
    <property type="component" value="Unassembled WGS sequence"/>
</dbReference>
<dbReference type="EMBL" id="UYJE01001074">
    <property type="protein sequence ID" value="VDH98975.1"/>
    <property type="molecule type" value="Genomic_DNA"/>
</dbReference>
<protein>
    <recommendedName>
        <fullName evidence="1">Mab-21-like nucleotidyltransferase domain-containing protein</fullName>
    </recommendedName>
</protein>
<gene>
    <name evidence="2" type="ORF">MGAL_10B060227</name>
</gene>
<evidence type="ECO:0000313" key="3">
    <source>
        <dbReference type="Proteomes" id="UP000596742"/>
    </source>
</evidence>